<gene>
    <name evidence="2" type="ORF">BpHYR1_031926</name>
</gene>
<sequence>MVAERYKRDYECECAFECAKKEEFLLFRLIFAATSLSSILMITYAHFNFISCLSRRDYLLFIYLFYLCRAKEH</sequence>
<keyword evidence="3" id="KW-1185">Reference proteome</keyword>
<dbReference type="EMBL" id="REGN01001502">
    <property type="protein sequence ID" value="RNA34284.1"/>
    <property type="molecule type" value="Genomic_DNA"/>
</dbReference>
<keyword evidence="1" id="KW-1133">Transmembrane helix</keyword>
<protein>
    <submittedName>
        <fullName evidence="2">Uncharacterized protein</fullName>
    </submittedName>
</protein>
<name>A0A3M7SEN4_BRAPC</name>
<evidence type="ECO:0000313" key="3">
    <source>
        <dbReference type="Proteomes" id="UP000276133"/>
    </source>
</evidence>
<keyword evidence="1" id="KW-0472">Membrane</keyword>
<dbReference type="AlphaFoldDB" id="A0A3M7SEN4"/>
<accession>A0A3M7SEN4</accession>
<feature type="transmembrane region" description="Helical" evidence="1">
    <location>
        <begin position="25"/>
        <end position="47"/>
    </location>
</feature>
<dbReference type="Proteomes" id="UP000276133">
    <property type="component" value="Unassembled WGS sequence"/>
</dbReference>
<reference evidence="2 3" key="1">
    <citation type="journal article" date="2018" name="Sci. Rep.">
        <title>Genomic signatures of local adaptation to the degree of environmental predictability in rotifers.</title>
        <authorList>
            <person name="Franch-Gras L."/>
            <person name="Hahn C."/>
            <person name="Garcia-Roger E.M."/>
            <person name="Carmona M.J."/>
            <person name="Serra M."/>
            <person name="Gomez A."/>
        </authorList>
    </citation>
    <scope>NUCLEOTIDE SEQUENCE [LARGE SCALE GENOMIC DNA]</scope>
    <source>
        <strain evidence="2">HYR1</strain>
    </source>
</reference>
<evidence type="ECO:0000256" key="1">
    <source>
        <dbReference type="SAM" id="Phobius"/>
    </source>
</evidence>
<keyword evidence="1" id="KW-0812">Transmembrane</keyword>
<proteinExistence type="predicted"/>
<organism evidence="2 3">
    <name type="scientific">Brachionus plicatilis</name>
    <name type="common">Marine rotifer</name>
    <name type="synonym">Brachionus muelleri</name>
    <dbReference type="NCBI Taxonomy" id="10195"/>
    <lineage>
        <taxon>Eukaryota</taxon>
        <taxon>Metazoa</taxon>
        <taxon>Spiralia</taxon>
        <taxon>Gnathifera</taxon>
        <taxon>Rotifera</taxon>
        <taxon>Eurotatoria</taxon>
        <taxon>Monogononta</taxon>
        <taxon>Pseudotrocha</taxon>
        <taxon>Ploima</taxon>
        <taxon>Brachionidae</taxon>
        <taxon>Brachionus</taxon>
    </lineage>
</organism>
<comment type="caution">
    <text evidence="2">The sequence shown here is derived from an EMBL/GenBank/DDBJ whole genome shotgun (WGS) entry which is preliminary data.</text>
</comment>
<evidence type="ECO:0000313" key="2">
    <source>
        <dbReference type="EMBL" id="RNA34284.1"/>
    </source>
</evidence>